<feature type="domain" description="VOC" evidence="2">
    <location>
        <begin position="5"/>
        <end position="114"/>
    </location>
</feature>
<dbReference type="InterPro" id="IPR052164">
    <property type="entry name" value="Anthracycline_SecMetBiosynth"/>
</dbReference>
<dbReference type="InterPro" id="IPR041581">
    <property type="entry name" value="Glyoxalase_6"/>
</dbReference>
<dbReference type="EMBL" id="JBFAIH010000001">
    <property type="protein sequence ID" value="MEV0361147.1"/>
    <property type="molecule type" value="Genomic_DNA"/>
</dbReference>
<name>A0ABV3F0F3_9NOCA</name>
<feature type="region of interest" description="Disordered" evidence="1">
    <location>
        <begin position="260"/>
        <end position="283"/>
    </location>
</feature>
<proteinExistence type="predicted"/>
<keyword evidence="4" id="KW-1185">Reference proteome</keyword>
<sequence>MSATSIESILLGSTDPGRLRAWYAQVLGVTLDSDGFLDFGGVGVLTDARDDLAPRTAEPGRVIINYHVPDIHAAARRLEAFEVPWVSGVEYREAGLWFATVEDPDGNYVQLIQTTPTYWAEKKRRAGTTAGPLDHARAAVRLPAQDLGRARSWYAQRLGLEPVEERDGGLRYRCGGTEFVVFASTGRASGDHTQMGFTVPDLDLTVAQLRERGVQFESEVVEVRGHYPSTGASGERATWFRDSEGNLLGLGQYVYDRPAATGIRPPRHRPADPGQPPGQTRGR</sequence>
<protein>
    <submittedName>
        <fullName evidence="3">VOC family protein</fullName>
    </submittedName>
</protein>
<dbReference type="SUPFAM" id="SSF54593">
    <property type="entry name" value="Glyoxalase/Bleomycin resistance protein/Dihydroxybiphenyl dioxygenase"/>
    <property type="match status" value="2"/>
</dbReference>
<dbReference type="Proteomes" id="UP001551658">
    <property type="component" value="Unassembled WGS sequence"/>
</dbReference>
<evidence type="ECO:0000259" key="2">
    <source>
        <dbReference type="PROSITE" id="PS51819"/>
    </source>
</evidence>
<dbReference type="Gene3D" id="3.10.180.10">
    <property type="entry name" value="2,3-Dihydroxybiphenyl 1,2-Dioxygenase, domain 1"/>
    <property type="match status" value="2"/>
</dbReference>
<accession>A0ABV3F0F3</accession>
<dbReference type="Pfam" id="PF18029">
    <property type="entry name" value="Glyoxalase_6"/>
    <property type="match status" value="1"/>
</dbReference>
<evidence type="ECO:0000313" key="4">
    <source>
        <dbReference type="Proteomes" id="UP001551658"/>
    </source>
</evidence>
<feature type="domain" description="VOC" evidence="2">
    <location>
        <begin position="132"/>
        <end position="253"/>
    </location>
</feature>
<comment type="caution">
    <text evidence="3">The sequence shown here is derived from an EMBL/GenBank/DDBJ whole genome shotgun (WGS) entry which is preliminary data.</text>
</comment>
<dbReference type="InterPro" id="IPR037523">
    <property type="entry name" value="VOC_core"/>
</dbReference>
<dbReference type="InterPro" id="IPR004360">
    <property type="entry name" value="Glyas_Fos-R_dOase_dom"/>
</dbReference>
<dbReference type="PANTHER" id="PTHR33993">
    <property type="entry name" value="GLYOXALASE-RELATED"/>
    <property type="match status" value="1"/>
</dbReference>
<organism evidence="3 4">
    <name type="scientific">Nocardia fusca</name>
    <dbReference type="NCBI Taxonomy" id="941183"/>
    <lineage>
        <taxon>Bacteria</taxon>
        <taxon>Bacillati</taxon>
        <taxon>Actinomycetota</taxon>
        <taxon>Actinomycetes</taxon>
        <taxon>Mycobacteriales</taxon>
        <taxon>Nocardiaceae</taxon>
        <taxon>Nocardia</taxon>
    </lineage>
</organism>
<evidence type="ECO:0000256" key="1">
    <source>
        <dbReference type="SAM" id="MobiDB-lite"/>
    </source>
</evidence>
<reference evidence="3 4" key="1">
    <citation type="submission" date="2024-06" db="EMBL/GenBank/DDBJ databases">
        <title>The Natural Products Discovery Center: Release of the First 8490 Sequenced Strains for Exploring Actinobacteria Biosynthetic Diversity.</title>
        <authorList>
            <person name="Kalkreuter E."/>
            <person name="Kautsar S.A."/>
            <person name="Yang D."/>
            <person name="Bader C.D."/>
            <person name="Teijaro C.N."/>
            <person name="Fluegel L."/>
            <person name="Davis C.M."/>
            <person name="Simpson J.R."/>
            <person name="Lauterbach L."/>
            <person name="Steele A.D."/>
            <person name="Gui C."/>
            <person name="Meng S."/>
            <person name="Li G."/>
            <person name="Viehrig K."/>
            <person name="Ye F."/>
            <person name="Su P."/>
            <person name="Kiefer A.F."/>
            <person name="Nichols A."/>
            <person name="Cepeda A.J."/>
            <person name="Yan W."/>
            <person name="Fan B."/>
            <person name="Jiang Y."/>
            <person name="Adhikari A."/>
            <person name="Zheng C.-J."/>
            <person name="Schuster L."/>
            <person name="Cowan T.M."/>
            <person name="Smanski M.J."/>
            <person name="Chevrette M.G."/>
            <person name="De Carvalho L.P.S."/>
            <person name="Shen B."/>
        </authorList>
    </citation>
    <scope>NUCLEOTIDE SEQUENCE [LARGE SCALE GENOMIC DNA]</scope>
    <source>
        <strain evidence="3 4">NPDC050671</strain>
    </source>
</reference>
<dbReference type="CDD" id="cd06587">
    <property type="entry name" value="VOC"/>
    <property type="match status" value="1"/>
</dbReference>
<dbReference type="PANTHER" id="PTHR33993:SF14">
    <property type="entry name" value="GB|AAF24581.1"/>
    <property type="match status" value="1"/>
</dbReference>
<dbReference type="Pfam" id="PF00903">
    <property type="entry name" value="Glyoxalase"/>
    <property type="match status" value="1"/>
</dbReference>
<gene>
    <name evidence="3" type="ORF">AB0H72_00450</name>
</gene>
<dbReference type="RefSeq" id="WP_357971708.1">
    <property type="nucleotide sequence ID" value="NZ_JBFAIH010000001.1"/>
</dbReference>
<evidence type="ECO:0000313" key="3">
    <source>
        <dbReference type="EMBL" id="MEV0361147.1"/>
    </source>
</evidence>
<dbReference type="PROSITE" id="PS51819">
    <property type="entry name" value="VOC"/>
    <property type="match status" value="2"/>
</dbReference>
<dbReference type="InterPro" id="IPR029068">
    <property type="entry name" value="Glyas_Bleomycin-R_OHBP_Dase"/>
</dbReference>